<evidence type="ECO:0000256" key="5">
    <source>
        <dbReference type="ARBA" id="ARBA00022679"/>
    </source>
</evidence>
<evidence type="ECO:0000259" key="14">
    <source>
        <dbReference type="PROSITE" id="PS50109"/>
    </source>
</evidence>
<dbReference type="Gene3D" id="1.10.287.130">
    <property type="match status" value="1"/>
</dbReference>
<reference evidence="15 16" key="1">
    <citation type="submission" date="2019-03" db="EMBL/GenBank/DDBJ databases">
        <title>Ramlibacter henchirensis DSM 14656, whole genome shotgun sequence.</title>
        <authorList>
            <person name="Zhang X."/>
            <person name="Feng G."/>
            <person name="Zhu H."/>
        </authorList>
    </citation>
    <scope>NUCLEOTIDE SEQUENCE [LARGE SCALE GENOMIC DNA]</scope>
    <source>
        <strain evidence="15 16">DSM 14656</strain>
    </source>
</reference>
<evidence type="ECO:0000256" key="13">
    <source>
        <dbReference type="SAM" id="Phobius"/>
    </source>
</evidence>
<evidence type="ECO:0000256" key="10">
    <source>
        <dbReference type="ARBA" id="ARBA00022989"/>
    </source>
</evidence>
<dbReference type="CDD" id="cd00082">
    <property type="entry name" value="HisKA"/>
    <property type="match status" value="1"/>
</dbReference>
<evidence type="ECO:0000313" key="16">
    <source>
        <dbReference type="Proteomes" id="UP000298180"/>
    </source>
</evidence>
<evidence type="ECO:0000256" key="3">
    <source>
        <dbReference type="ARBA" id="ARBA00012438"/>
    </source>
</evidence>
<dbReference type="GO" id="GO:0005886">
    <property type="term" value="C:plasma membrane"/>
    <property type="evidence" value="ECO:0007669"/>
    <property type="project" value="TreeGrafter"/>
</dbReference>
<dbReference type="InterPro" id="IPR036890">
    <property type="entry name" value="HATPase_C_sf"/>
</dbReference>
<keyword evidence="9" id="KW-0067">ATP-binding</keyword>
<dbReference type="InterPro" id="IPR003594">
    <property type="entry name" value="HATPase_dom"/>
</dbReference>
<evidence type="ECO:0000313" key="15">
    <source>
        <dbReference type="EMBL" id="TFZ06529.1"/>
    </source>
</evidence>
<feature type="domain" description="Histidine kinase" evidence="14">
    <location>
        <begin position="235"/>
        <end position="452"/>
    </location>
</feature>
<dbReference type="InterPro" id="IPR004358">
    <property type="entry name" value="Sig_transdc_His_kin-like_C"/>
</dbReference>
<dbReference type="Gene3D" id="3.30.565.10">
    <property type="entry name" value="Histidine kinase-like ATPase, C-terminal domain"/>
    <property type="match status" value="1"/>
</dbReference>
<dbReference type="InterPro" id="IPR003661">
    <property type="entry name" value="HisK_dim/P_dom"/>
</dbReference>
<dbReference type="PANTHER" id="PTHR45436">
    <property type="entry name" value="SENSOR HISTIDINE KINASE YKOH"/>
    <property type="match status" value="1"/>
</dbReference>
<dbReference type="EMBL" id="SMLM01000001">
    <property type="protein sequence ID" value="TFZ06529.1"/>
    <property type="molecule type" value="Genomic_DNA"/>
</dbReference>
<dbReference type="OrthoDB" id="8554694at2"/>
<keyword evidence="7" id="KW-0547">Nucleotide-binding</keyword>
<evidence type="ECO:0000256" key="11">
    <source>
        <dbReference type="ARBA" id="ARBA00023012"/>
    </source>
</evidence>
<keyword evidence="6 13" id="KW-0812">Transmembrane</keyword>
<dbReference type="SMART" id="SM00388">
    <property type="entry name" value="HisKA"/>
    <property type="match status" value="1"/>
</dbReference>
<evidence type="ECO:0000256" key="6">
    <source>
        <dbReference type="ARBA" id="ARBA00022692"/>
    </source>
</evidence>
<evidence type="ECO:0000256" key="4">
    <source>
        <dbReference type="ARBA" id="ARBA00022553"/>
    </source>
</evidence>
<sequence>MHILSSGPMCSLRRALLFWLVPLFLLVGVASACFSYWTYNRMVASFMDEQMQQLGDSIALHDERVALPQVAPERAHKWGSYIAQVWNRDGLLEASSMTGIGAPMARAPGFHDVTIGGRQWRVYATSPAPGSGQRVQILQSGEFRRHLAVERAGSALAPVLILLPLAILILWGVAATLSREVQAIGRQAAQQDEHNIRELSMTRVPAEIAPLVESFNSLLSRLRDAFDTQRRFVQDAAHELRTPITAVALQLENVCRDMPAGACQESLGQLKAGVDRAQRLVDQLLKLSRNEAKAAQEPIVAVDLHAQVHQSIDGLIALADQRHIDLGMVVDSPVPTATLMLRCAAGDLRSALDNLIENALRYTPEGGVVDVRLSSTPHGPAIEVVDTGPGIPPDQLGRVFDRFFRVPGNGTRGSGLGLSIAQNAAQRCGLRIVLRNRQDRSGLVARIEPVAAVVPAASAAAPRTVGSTPVLAS</sequence>
<dbReference type="Pfam" id="PF02518">
    <property type="entry name" value="HATPase_c"/>
    <property type="match status" value="1"/>
</dbReference>
<evidence type="ECO:0000256" key="2">
    <source>
        <dbReference type="ARBA" id="ARBA00004141"/>
    </source>
</evidence>
<comment type="subcellular location">
    <subcellularLocation>
        <location evidence="2">Membrane</location>
        <topology evidence="2">Multi-pass membrane protein</topology>
    </subcellularLocation>
</comment>
<dbReference type="AlphaFoldDB" id="A0A4Z0C8Y1"/>
<evidence type="ECO:0000256" key="1">
    <source>
        <dbReference type="ARBA" id="ARBA00000085"/>
    </source>
</evidence>
<name>A0A4Z0C8Y1_9BURK</name>
<feature type="transmembrane region" description="Helical" evidence="13">
    <location>
        <begin position="155"/>
        <end position="177"/>
    </location>
</feature>
<gene>
    <name evidence="15" type="ORF">EZ313_07810</name>
</gene>
<evidence type="ECO:0000256" key="12">
    <source>
        <dbReference type="ARBA" id="ARBA00023136"/>
    </source>
</evidence>
<evidence type="ECO:0000256" key="9">
    <source>
        <dbReference type="ARBA" id="ARBA00022840"/>
    </source>
</evidence>
<evidence type="ECO:0000256" key="7">
    <source>
        <dbReference type="ARBA" id="ARBA00022741"/>
    </source>
</evidence>
<keyword evidence="8 15" id="KW-0418">Kinase</keyword>
<dbReference type="SMART" id="SM00387">
    <property type="entry name" value="HATPase_c"/>
    <property type="match status" value="1"/>
</dbReference>
<comment type="caution">
    <text evidence="15">The sequence shown here is derived from an EMBL/GenBank/DDBJ whole genome shotgun (WGS) entry which is preliminary data.</text>
</comment>
<keyword evidence="5" id="KW-0808">Transferase</keyword>
<comment type="catalytic activity">
    <reaction evidence="1">
        <text>ATP + protein L-histidine = ADP + protein N-phospho-L-histidine.</text>
        <dbReference type="EC" id="2.7.13.3"/>
    </reaction>
</comment>
<dbReference type="SUPFAM" id="SSF47384">
    <property type="entry name" value="Homodimeric domain of signal transducing histidine kinase"/>
    <property type="match status" value="1"/>
</dbReference>
<dbReference type="PRINTS" id="PR00344">
    <property type="entry name" value="BCTRLSENSOR"/>
</dbReference>
<dbReference type="GO" id="GO:0000155">
    <property type="term" value="F:phosphorelay sensor kinase activity"/>
    <property type="evidence" value="ECO:0007669"/>
    <property type="project" value="InterPro"/>
</dbReference>
<dbReference type="InterPro" id="IPR005467">
    <property type="entry name" value="His_kinase_dom"/>
</dbReference>
<keyword evidence="11" id="KW-0902">Two-component regulatory system</keyword>
<dbReference type="PANTHER" id="PTHR45436:SF14">
    <property type="entry name" value="SENSOR PROTEIN QSEC"/>
    <property type="match status" value="1"/>
</dbReference>
<organism evidence="15 16">
    <name type="scientific">Ramlibacter henchirensis</name>
    <dbReference type="NCBI Taxonomy" id="204072"/>
    <lineage>
        <taxon>Bacteria</taxon>
        <taxon>Pseudomonadati</taxon>
        <taxon>Pseudomonadota</taxon>
        <taxon>Betaproteobacteria</taxon>
        <taxon>Burkholderiales</taxon>
        <taxon>Comamonadaceae</taxon>
        <taxon>Ramlibacter</taxon>
    </lineage>
</organism>
<keyword evidence="12 13" id="KW-0472">Membrane</keyword>
<keyword evidence="4" id="KW-0597">Phosphoprotein</keyword>
<dbReference type="PROSITE" id="PS50109">
    <property type="entry name" value="HIS_KIN"/>
    <property type="match status" value="1"/>
</dbReference>
<evidence type="ECO:0000256" key="8">
    <source>
        <dbReference type="ARBA" id="ARBA00022777"/>
    </source>
</evidence>
<keyword evidence="16" id="KW-1185">Reference proteome</keyword>
<dbReference type="Proteomes" id="UP000298180">
    <property type="component" value="Unassembled WGS sequence"/>
</dbReference>
<dbReference type="SUPFAM" id="SSF55874">
    <property type="entry name" value="ATPase domain of HSP90 chaperone/DNA topoisomerase II/histidine kinase"/>
    <property type="match status" value="1"/>
</dbReference>
<dbReference type="CDD" id="cd00075">
    <property type="entry name" value="HATPase"/>
    <property type="match status" value="1"/>
</dbReference>
<dbReference type="RefSeq" id="WP_135262615.1">
    <property type="nucleotide sequence ID" value="NZ_SMLM01000001.1"/>
</dbReference>
<keyword evidence="10 13" id="KW-1133">Transmembrane helix</keyword>
<protein>
    <recommendedName>
        <fullName evidence="3">histidine kinase</fullName>
        <ecNumber evidence="3">2.7.13.3</ecNumber>
    </recommendedName>
</protein>
<dbReference type="Pfam" id="PF00512">
    <property type="entry name" value="HisKA"/>
    <property type="match status" value="1"/>
</dbReference>
<dbReference type="GO" id="GO:0005524">
    <property type="term" value="F:ATP binding"/>
    <property type="evidence" value="ECO:0007669"/>
    <property type="project" value="UniProtKB-KW"/>
</dbReference>
<dbReference type="InterPro" id="IPR036097">
    <property type="entry name" value="HisK_dim/P_sf"/>
</dbReference>
<proteinExistence type="predicted"/>
<accession>A0A4Z0C8Y1</accession>
<dbReference type="InterPro" id="IPR050428">
    <property type="entry name" value="TCS_sensor_his_kinase"/>
</dbReference>
<dbReference type="EC" id="2.7.13.3" evidence="3"/>